<dbReference type="GO" id="GO:0004497">
    <property type="term" value="F:monooxygenase activity"/>
    <property type="evidence" value="ECO:0007669"/>
    <property type="project" value="UniProtKB-ARBA"/>
</dbReference>
<evidence type="ECO:0000313" key="9">
    <source>
        <dbReference type="Proteomes" id="UP000295244"/>
    </source>
</evidence>
<gene>
    <name evidence="8" type="ORF">E0L93_12190</name>
</gene>
<dbReference type="InterPro" id="IPR036922">
    <property type="entry name" value="Rieske_2Fe-2S_sf"/>
</dbReference>
<dbReference type="EMBL" id="SKBU01000023">
    <property type="protein sequence ID" value="TCJ15582.1"/>
    <property type="molecule type" value="Genomic_DNA"/>
</dbReference>
<dbReference type="Gene3D" id="2.102.10.10">
    <property type="entry name" value="Rieske [2Fe-2S] iron-sulphur domain"/>
    <property type="match status" value="1"/>
</dbReference>
<dbReference type="Proteomes" id="UP000295244">
    <property type="component" value="Unassembled WGS sequence"/>
</dbReference>
<keyword evidence="9" id="KW-1185">Reference proteome</keyword>
<accession>A0A4V2NW12</accession>
<keyword evidence="1" id="KW-0001">2Fe-2S</keyword>
<feature type="domain" description="Rieske" evidence="7">
    <location>
        <begin position="8"/>
        <end position="102"/>
    </location>
</feature>
<dbReference type="InterPro" id="IPR017941">
    <property type="entry name" value="Rieske_2Fe-2S"/>
</dbReference>
<proteinExistence type="inferred from homology"/>
<evidence type="ECO:0000256" key="4">
    <source>
        <dbReference type="ARBA" id="ARBA00023014"/>
    </source>
</evidence>
<comment type="similarity">
    <text evidence="6">Belongs to the bacterial ring-hydroxylating dioxygenase ferredoxin component family.</text>
</comment>
<evidence type="ECO:0000313" key="8">
    <source>
        <dbReference type="EMBL" id="TCJ15582.1"/>
    </source>
</evidence>
<evidence type="ECO:0000256" key="5">
    <source>
        <dbReference type="ARBA" id="ARBA00034078"/>
    </source>
</evidence>
<dbReference type="GO" id="GO:0051537">
    <property type="term" value="F:2 iron, 2 sulfur cluster binding"/>
    <property type="evidence" value="ECO:0007669"/>
    <property type="project" value="UniProtKB-KW"/>
</dbReference>
<name>A0A4V2NW12_9ACTN</name>
<comment type="caution">
    <text evidence="8">The sequence shown here is derived from an EMBL/GenBank/DDBJ whole genome shotgun (WGS) entry which is preliminary data.</text>
</comment>
<reference evidence="8 9" key="1">
    <citation type="submission" date="2019-03" db="EMBL/GenBank/DDBJ databases">
        <title>Whole genome sequence of a novel Rubrobacter taiwanensis strain, isolated from Yellowstone National Park.</title>
        <authorList>
            <person name="Freed S."/>
            <person name="Ramaley R.F."/>
            <person name="Kyndt J.A."/>
        </authorList>
    </citation>
    <scope>NUCLEOTIDE SEQUENCE [LARGE SCALE GENOMIC DNA]</scope>
    <source>
        <strain evidence="8 9">Yellowstone</strain>
    </source>
</reference>
<evidence type="ECO:0000256" key="6">
    <source>
        <dbReference type="ARBA" id="ARBA00038001"/>
    </source>
</evidence>
<dbReference type="PROSITE" id="PS51296">
    <property type="entry name" value="RIESKE"/>
    <property type="match status" value="1"/>
</dbReference>
<dbReference type="Pfam" id="PF00355">
    <property type="entry name" value="Rieske"/>
    <property type="match status" value="1"/>
</dbReference>
<sequence length="577" mass="64087">METKANFVRAASLEDVERAGRLPVRVEGHSLALFSTGGRVYALDNRCPHMGFPLHRGTVEDGILTCHWHHARFDLESGGTFDQWADDVRIFPVEVRDGEVWVDLTPRGDRCEYRRSRLRDGLERNISLVMAKSVISLLEAGEDPAEPFREGLLFGARYRRNGWGAGLTIHTCMMNLLPRLQPEDRPRALYHGLSAVAGDSDGTPPRFPLRPLPDTAADLPTLKHWFRRFVEVRDAEGAERCIVSAARSGAGHRQLADMLFAAATDHRYIDAGHPLDFTNKACEALDVAGWEHAGLVLSGLARGYANAGRMEESNSWRNPVDLVEILDDAFEQLPAALEAGREHHKKGWSGREELVPVLLGEDPQAISDALLSALREGAAESELAGTVAYTAALRIARFPTSNEFGDWDTALHTFTFANAVHQGLRRAPSPELLRGVFDAAMSVYLDRFLNVPPARLPEPDGEEDPEALLKELPDLLNRQQQVDEAGRLVARYLAAGDPDRLMAALGGLLLREDRDFHTIQAVEAAFRQYEALRGRQEGDAVLVAATRYLAAHSPTVRRQGQTYTIARRLQRGERIFE</sequence>
<dbReference type="PANTHER" id="PTHR21496:SF0">
    <property type="entry name" value="RIESKE DOMAIN-CONTAINING PROTEIN"/>
    <property type="match status" value="1"/>
</dbReference>
<comment type="cofactor">
    <cofactor evidence="5">
        <name>[2Fe-2S] cluster</name>
        <dbReference type="ChEBI" id="CHEBI:190135"/>
    </cofactor>
</comment>
<dbReference type="OrthoDB" id="147178at2"/>
<evidence type="ECO:0000256" key="1">
    <source>
        <dbReference type="ARBA" id="ARBA00022714"/>
    </source>
</evidence>
<dbReference type="AlphaFoldDB" id="A0A4V2NW12"/>
<dbReference type="GO" id="GO:0016705">
    <property type="term" value="F:oxidoreductase activity, acting on paired donors, with incorporation or reduction of molecular oxygen"/>
    <property type="evidence" value="ECO:0007669"/>
    <property type="project" value="UniProtKB-ARBA"/>
</dbReference>
<dbReference type="SUPFAM" id="SSF50022">
    <property type="entry name" value="ISP domain"/>
    <property type="match status" value="1"/>
</dbReference>
<evidence type="ECO:0000256" key="2">
    <source>
        <dbReference type="ARBA" id="ARBA00022723"/>
    </source>
</evidence>
<dbReference type="RefSeq" id="WP_132692323.1">
    <property type="nucleotide sequence ID" value="NZ_SKBU01000023.1"/>
</dbReference>
<protein>
    <submittedName>
        <fullName evidence="8">Rieske (2Fe-2S) protein</fullName>
    </submittedName>
</protein>
<keyword evidence="2" id="KW-0479">Metal-binding</keyword>
<dbReference type="PANTHER" id="PTHR21496">
    <property type="entry name" value="FERREDOXIN-RELATED"/>
    <property type="match status" value="1"/>
</dbReference>
<keyword evidence="4" id="KW-0411">Iron-sulfur</keyword>
<dbReference type="GO" id="GO:0046872">
    <property type="term" value="F:metal ion binding"/>
    <property type="evidence" value="ECO:0007669"/>
    <property type="project" value="UniProtKB-KW"/>
</dbReference>
<evidence type="ECO:0000259" key="7">
    <source>
        <dbReference type="PROSITE" id="PS51296"/>
    </source>
</evidence>
<organism evidence="8 9">
    <name type="scientific">Rubrobacter taiwanensis</name>
    <dbReference type="NCBI Taxonomy" id="185139"/>
    <lineage>
        <taxon>Bacteria</taxon>
        <taxon>Bacillati</taxon>
        <taxon>Actinomycetota</taxon>
        <taxon>Rubrobacteria</taxon>
        <taxon>Rubrobacterales</taxon>
        <taxon>Rubrobacteraceae</taxon>
        <taxon>Rubrobacter</taxon>
    </lineage>
</organism>
<evidence type="ECO:0000256" key="3">
    <source>
        <dbReference type="ARBA" id="ARBA00023004"/>
    </source>
</evidence>
<keyword evidence="3" id="KW-0408">Iron</keyword>